<dbReference type="EMBL" id="JACXVP010000006">
    <property type="protein sequence ID" value="KAG5599263.1"/>
    <property type="molecule type" value="Genomic_DNA"/>
</dbReference>
<accession>A0A9J5YHG7</accession>
<evidence type="ECO:0000313" key="2">
    <source>
        <dbReference type="EMBL" id="KAG5599263.1"/>
    </source>
</evidence>
<dbReference type="OrthoDB" id="1420404at2759"/>
<feature type="region of interest" description="Disordered" evidence="1">
    <location>
        <begin position="127"/>
        <end position="146"/>
    </location>
</feature>
<keyword evidence="3" id="KW-1185">Reference proteome</keyword>
<feature type="non-terminal residue" evidence="2">
    <location>
        <position position="219"/>
    </location>
</feature>
<name>A0A9J5YHG7_SOLCO</name>
<gene>
    <name evidence="2" type="ORF">H5410_030633</name>
</gene>
<comment type="caution">
    <text evidence="2">The sequence shown here is derived from an EMBL/GenBank/DDBJ whole genome shotgun (WGS) entry which is preliminary data.</text>
</comment>
<feature type="compositionally biased region" description="Polar residues" evidence="1">
    <location>
        <begin position="135"/>
        <end position="146"/>
    </location>
</feature>
<evidence type="ECO:0000313" key="3">
    <source>
        <dbReference type="Proteomes" id="UP000824120"/>
    </source>
</evidence>
<reference evidence="2 3" key="1">
    <citation type="submission" date="2020-09" db="EMBL/GenBank/DDBJ databases">
        <title>De no assembly of potato wild relative species, Solanum commersonii.</title>
        <authorList>
            <person name="Cho K."/>
        </authorList>
    </citation>
    <scope>NUCLEOTIDE SEQUENCE [LARGE SCALE GENOMIC DNA]</scope>
    <source>
        <strain evidence="2">LZ3.2</strain>
        <tissue evidence="2">Leaf</tissue>
    </source>
</reference>
<evidence type="ECO:0000256" key="1">
    <source>
        <dbReference type="SAM" id="MobiDB-lite"/>
    </source>
</evidence>
<protein>
    <submittedName>
        <fullName evidence="2">Uncharacterized protein</fullName>
    </submittedName>
</protein>
<organism evidence="2 3">
    <name type="scientific">Solanum commersonii</name>
    <name type="common">Commerson's wild potato</name>
    <name type="synonym">Commerson's nightshade</name>
    <dbReference type="NCBI Taxonomy" id="4109"/>
    <lineage>
        <taxon>Eukaryota</taxon>
        <taxon>Viridiplantae</taxon>
        <taxon>Streptophyta</taxon>
        <taxon>Embryophyta</taxon>
        <taxon>Tracheophyta</taxon>
        <taxon>Spermatophyta</taxon>
        <taxon>Magnoliopsida</taxon>
        <taxon>eudicotyledons</taxon>
        <taxon>Gunneridae</taxon>
        <taxon>Pentapetalae</taxon>
        <taxon>asterids</taxon>
        <taxon>lamiids</taxon>
        <taxon>Solanales</taxon>
        <taxon>Solanaceae</taxon>
        <taxon>Solanoideae</taxon>
        <taxon>Solaneae</taxon>
        <taxon>Solanum</taxon>
    </lineage>
</organism>
<sequence length="219" mass="24477">NPKDYEGGQIEEIISLILHKVKEHDRVLKEIKDNILMLNQMTASHSISIQLLETQMGHMLSSLYLRQQEGCLVALWKTQIIKLDLVSEPNFVRRLTPKLTGDPVKLDEVSIHSACRRVVRRSKLISPKGRDLDGQKSSNGQFWPNQGNSEYPSGMGHMGLGLIDNVGCLILFSGGCRFDFWESGLKNCTLGSLVSRIELAKPLGSSRYPILSPLVSCFD</sequence>
<dbReference type="AlphaFoldDB" id="A0A9J5YHG7"/>
<proteinExistence type="predicted"/>
<dbReference type="Proteomes" id="UP000824120">
    <property type="component" value="Chromosome 6"/>
</dbReference>